<gene>
    <name evidence="1" type="ORF">EIP91_004433</name>
</gene>
<organism evidence="1 2">
    <name type="scientific">Steccherinum ochraceum</name>
    <dbReference type="NCBI Taxonomy" id="92696"/>
    <lineage>
        <taxon>Eukaryota</taxon>
        <taxon>Fungi</taxon>
        <taxon>Dikarya</taxon>
        <taxon>Basidiomycota</taxon>
        <taxon>Agaricomycotina</taxon>
        <taxon>Agaricomycetes</taxon>
        <taxon>Polyporales</taxon>
        <taxon>Steccherinaceae</taxon>
        <taxon>Steccherinum</taxon>
    </lineage>
</organism>
<evidence type="ECO:0000313" key="2">
    <source>
        <dbReference type="Proteomes" id="UP000292702"/>
    </source>
</evidence>
<dbReference type="EMBL" id="RWJN01000250">
    <property type="protein sequence ID" value="TCD64200.1"/>
    <property type="molecule type" value="Genomic_DNA"/>
</dbReference>
<dbReference type="AlphaFoldDB" id="A0A4R0R8U4"/>
<name>A0A4R0R8U4_9APHY</name>
<proteinExistence type="predicted"/>
<evidence type="ECO:0000313" key="1">
    <source>
        <dbReference type="EMBL" id="TCD64200.1"/>
    </source>
</evidence>
<reference evidence="1 2" key="1">
    <citation type="submission" date="2018-11" db="EMBL/GenBank/DDBJ databases">
        <title>Genome assembly of Steccherinum ochraceum LE-BIN_3174, the white-rot fungus of the Steccherinaceae family (The Residual Polyporoid clade, Polyporales, Basidiomycota).</title>
        <authorList>
            <person name="Fedorova T.V."/>
            <person name="Glazunova O.A."/>
            <person name="Landesman E.O."/>
            <person name="Moiseenko K.V."/>
            <person name="Psurtseva N.V."/>
            <person name="Savinova O.S."/>
            <person name="Shakhova N.V."/>
            <person name="Tyazhelova T.V."/>
            <person name="Vasina D.V."/>
        </authorList>
    </citation>
    <scope>NUCLEOTIDE SEQUENCE [LARGE SCALE GENOMIC DNA]</scope>
    <source>
        <strain evidence="1 2">LE-BIN_3174</strain>
    </source>
</reference>
<dbReference type="Proteomes" id="UP000292702">
    <property type="component" value="Unassembled WGS sequence"/>
</dbReference>
<protein>
    <submittedName>
        <fullName evidence="1">Uncharacterized protein</fullName>
    </submittedName>
</protein>
<accession>A0A4R0R8U4</accession>
<dbReference type="OrthoDB" id="2673102at2759"/>
<keyword evidence="2" id="KW-1185">Reference proteome</keyword>
<comment type="caution">
    <text evidence="1">The sequence shown here is derived from an EMBL/GenBank/DDBJ whole genome shotgun (WGS) entry which is preliminary data.</text>
</comment>
<sequence>MSSPSSFTKAIENVERLAQAPPKLSVPSQTKILFDFEAALSGSAAQQNIMDEIDDLALAAIECNRSFNRILLTFTKIITGGATGKLRTDMEALVSRWTAIYKKYHDMLSESSDVAAVSEQRARDFQDEYTTLLSDPNIPMTHRKDMIREWIAIVESEQGRYNNTSQEFSDLSVAVYKAYSEWQRIVQEFKLSDNISVSEMTPYFSSTALKAMDQSFSQMSMAIVKLSAALGVCPPSGGIIGTLGLLSPRFFCSTFADVFGSDPRMSQLKASVGMLSTHDGFSNGNQDSTRYTNPSVLKPSIEEFNIVTSRLGAFAGVWASMLADLRMMEEKLGFVCDTESASLFRVRLRVIARTYETFGDGCARYRAAIKDQL</sequence>